<feature type="compositionally biased region" description="Polar residues" evidence="1">
    <location>
        <begin position="78"/>
        <end position="88"/>
    </location>
</feature>
<dbReference type="STRING" id="1121895.GCA_000378485_00721"/>
<evidence type="ECO:0000313" key="3">
    <source>
        <dbReference type="Proteomes" id="UP000030152"/>
    </source>
</evidence>
<evidence type="ECO:0000256" key="1">
    <source>
        <dbReference type="SAM" id="MobiDB-lite"/>
    </source>
</evidence>
<dbReference type="eggNOG" id="ENOG5032GWS">
    <property type="taxonomic scope" value="Bacteria"/>
</dbReference>
<dbReference type="EMBL" id="JRLX01000011">
    <property type="protein sequence ID" value="KGO86257.1"/>
    <property type="molecule type" value="Genomic_DNA"/>
</dbReference>
<dbReference type="OrthoDB" id="1367000at2"/>
<reference evidence="2 3" key="1">
    <citation type="submission" date="2013-09" db="EMBL/GenBank/DDBJ databases">
        <authorList>
            <person name="Zeng Z."/>
            <person name="Chen C."/>
        </authorList>
    </citation>
    <scope>NUCLEOTIDE SEQUENCE [LARGE SCALE GENOMIC DNA]</scope>
    <source>
        <strain evidence="2 3">WB 3.3-2</strain>
    </source>
</reference>
<name>A0A0A2M0V1_9FLAO</name>
<gene>
    <name evidence="2" type="ORF">Q765_11790</name>
</gene>
<dbReference type="Proteomes" id="UP000030152">
    <property type="component" value="Unassembled WGS sequence"/>
</dbReference>
<comment type="caution">
    <text evidence="2">The sequence shown here is derived from an EMBL/GenBank/DDBJ whole genome shotgun (WGS) entry which is preliminary data.</text>
</comment>
<dbReference type="AlphaFoldDB" id="A0A0A2M0V1"/>
<evidence type="ECO:0000313" key="2">
    <source>
        <dbReference type="EMBL" id="KGO86257.1"/>
    </source>
</evidence>
<accession>A0A0A2M0V1</accession>
<protein>
    <submittedName>
        <fullName evidence="2">Uncharacterized protein</fullName>
    </submittedName>
</protein>
<dbReference type="RefSeq" id="WP_020211848.1">
    <property type="nucleotide sequence ID" value="NZ_JRLX01000011.1"/>
</dbReference>
<feature type="region of interest" description="Disordered" evidence="1">
    <location>
        <begin position="60"/>
        <end position="88"/>
    </location>
</feature>
<proteinExistence type="predicted"/>
<keyword evidence="3" id="KW-1185">Reference proteome</keyword>
<organism evidence="2 3">
    <name type="scientific">Flavobacterium rivuli WB 3.3-2 = DSM 21788</name>
    <dbReference type="NCBI Taxonomy" id="1121895"/>
    <lineage>
        <taxon>Bacteria</taxon>
        <taxon>Pseudomonadati</taxon>
        <taxon>Bacteroidota</taxon>
        <taxon>Flavobacteriia</taxon>
        <taxon>Flavobacteriales</taxon>
        <taxon>Flavobacteriaceae</taxon>
        <taxon>Flavobacterium</taxon>
    </lineage>
</organism>
<sequence>MAPITNYSYYPGDGGENMEMSHLSGNTSLPYDDLAMINPNELATFPKQVNLEEHRYYDHQSHLVNRRTPAREGRNITRTDSQPSRHGL</sequence>